<dbReference type="EC" id="2.4.1.251" evidence="1"/>
<keyword evidence="2" id="KW-1185">Reference proteome</keyword>
<comment type="caution">
    <text evidence="1">The sequence shown here is derived from an EMBL/GenBank/DDBJ whole genome shotgun (WGS) entry which is preliminary data.</text>
</comment>
<proteinExistence type="predicted"/>
<evidence type="ECO:0000313" key="2">
    <source>
        <dbReference type="Proteomes" id="UP001249291"/>
    </source>
</evidence>
<protein>
    <submittedName>
        <fullName evidence="1">Beta-1,4-mannosyltransferase</fullName>
        <ecNumber evidence="1">2.4.1.251</ecNumber>
    </submittedName>
</protein>
<name>A0ABU1HRF4_9MICO</name>
<dbReference type="Proteomes" id="UP001249291">
    <property type="component" value="Unassembled WGS sequence"/>
</dbReference>
<accession>A0ABU1HRF4</accession>
<gene>
    <name evidence="1" type="ORF">QE375_002165</name>
</gene>
<reference evidence="1 2" key="1">
    <citation type="submission" date="2023-08" db="EMBL/GenBank/DDBJ databases">
        <title>Functional and genomic diversity of the sorghum phyllosphere microbiome.</title>
        <authorList>
            <person name="Shade A."/>
        </authorList>
    </citation>
    <scope>NUCLEOTIDE SEQUENCE [LARGE SCALE GENOMIC DNA]</scope>
    <source>
        <strain evidence="1 2">SORGH_AS_0445</strain>
    </source>
</reference>
<dbReference type="EMBL" id="JAVIZQ010000001">
    <property type="protein sequence ID" value="MDR6142611.1"/>
    <property type="molecule type" value="Genomic_DNA"/>
</dbReference>
<keyword evidence="1" id="KW-0328">Glycosyltransferase</keyword>
<organism evidence="1 2">
    <name type="scientific">Microbacterium foliorum</name>
    <dbReference type="NCBI Taxonomy" id="104336"/>
    <lineage>
        <taxon>Bacteria</taxon>
        <taxon>Bacillati</taxon>
        <taxon>Actinomycetota</taxon>
        <taxon>Actinomycetes</taxon>
        <taxon>Micrococcales</taxon>
        <taxon>Microbacteriaceae</taxon>
        <taxon>Microbacterium</taxon>
    </lineage>
</organism>
<keyword evidence="1" id="KW-0808">Transferase</keyword>
<dbReference type="GO" id="GO:0016757">
    <property type="term" value="F:glycosyltransferase activity"/>
    <property type="evidence" value="ECO:0007669"/>
    <property type="project" value="UniProtKB-KW"/>
</dbReference>
<evidence type="ECO:0000313" key="1">
    <source>
        <dbReference type="EMBL" id="MDR6142611.1"/>
    </source>
</evidence>
<sequence length="348" mass="37511">MFSVPLPRTGASTEPGVTEACVPTVLVTSRPPRHRHDYVDELVGDDSEGRAPKGVVLEFRTDPFRAHGVDVIHLTDIATVLGGPRTPARERTRRAKRFTRMLKRRGIALVRTVREGEATREPSPAEAIVNAAATSVTSPDPTAAAAGHAITVIGHSHVRDRFLGFPREDPVAGRVLITAVTTLHPSSQPAVNVFGIADVPGWTLRIAGKVPIEIEESYARTLADHTDTMSLRDELLSDAACVSEVSQAEIVLVTGVANHRSQSILMLALSLDRPVLVEDTPQTRSLAEEVGASWVRRHPGPLTAHALETELAALRADPPTGRPNLDSRDPNLISEQYNAVYRAAAAAR</sequence>